<dbReference type="Proteomes" id="UP000735302">
    <property type="component" value="Unassembled WGS sequence"/>
</dbReference>
<proteinExistence type="predicted"/>
<dbReference type="EMBL" id="BLXT01003725">
    <property type="protein sequence ID" value="GFO03462.1"/>
    <property type="molecule type" value="Genomic_DNA"/>
</dbReference>
<organism evidence="1 2">
    <name type="scientific">Plakobranchus ocellatus</name>
    <dbReference type="NCBI Taxonomy" id="259542"/>
    <lineage>
        <taxon>Eukaryota</taxon>
        <taxon>Metazoa</taxon>
        <taxon>Spiralia</taxon>
        <taxon>Lophotrochozoa</taxon>
        <taxon>Mollusca</taxon>
        <taxon>Gastropoda</taxon>
        <taxon>Heterobranchia</taxon>
        <taxon>Euthyneura</taxon>
        <taxon>Panpulmonata</taxon>
        <taxon>Sacoglossa</taxon>
        <taxon>Placobranchoidea</taxon>
        <taxon>Plakobranchidae</taxon>
        <taxon>Plakobranchus</taxon>
    </lineage>
</organism>
<reference evidence="1 2" key="1">
    <citation type="journal article" date="2021" name="Elife">
        <title>Chloroplast acquisition without the gene transfer in kleptoplastic sea slugs, Plakobranchus ocellatus.</title>
        <authorList>
            <person name="Maeda T."/>
            <person name="Takahashi S."/>
            <person name="Yoshida T."/>
            <person name="Shimamura S."/>
            <person name="Takaki Y."/>
            <person name="Nagai Y."/>
            <person name="Toyoda A."/>
            <person name="Suzuki Y."/>
            <person name="Arimoto A."/>
            <person name="Ishii H."/>
            <person name="Satoh N."/>
            <person name="Nishiyama T."/>
            <person name="Hasebe M."/>
            <person name="Maruyama T."/>
            <person name="Minagawa J."/>
            <person name="Obokata J."/>
            <person name="Shigenobu S."/>
        </authorList>
    </citation>
    <scope>NUCLEOTIDE SEQUENCE [LARGE SCALE GENOMIC DNA]</scope>
</reference>
<protein>
    <recommendedName>
        <fullName evidence="3">Secreted protein</fullName>
    </recommendedName>
</protein>
<accession>A0AAV4A985</accession>
<evidence type="ECO:0000313" key="1">
    <source>
        <dbReference type="EMBL" id="GFO03462.1"/>
    </source>
</evidence>
<sequence length="94" mass="10653">MRLLIKLKLRRALMIPTVLYNCEAWTLTAALQRKAQAFENKCRKKVWFLCITSPQQGDHRLSGPLSGQGVSGGAQSHIKRVPADLRMNFFSLCH</sequence>
<keyword evidence="2" id="KW-1185">Reference proteome</keyword>
<gene>
    <name evidence="1" type="ORF">PoB_002996700</name>
</gene>
<name>A0AAV4A985_9GAST</name>
<dbReference type="AlphaFoldDB" id="A0AAV4A985"/>
<evidence type="ECO:0000313" key="2">
    <source>
        <dbReference type="Proteomes" id="UP000735302"/>
    </source>
</evidence>
<evidence type="ECO:0008006" key="3">
    <source>
        <dbReference type="Google" id="ProtNLM"/>
    </source>
</evidence>
<comment type="caution">
    <text evidence="1">The sequence shown here is derived from an EMBL/GenBank/DDBJ whole genome shotgun (WGS) entry which is preliminary data.</text>
</comment>